<name>A0ABW4RTY7_9ACTN</name>
<keyword evidence="5 8" id="KW-0812">Transmembrane</keyword>
<dbReference type="Proteomes" id="UP001597326">
    <property type="component" value="Unassembled WGS sequence"/>
</dbReference>
<reference evidence="10" key="1">
    <citation type="journal article" date="2019" name="Int. J. Syst. Evol. Microbiol.">
        <title>The Global Catalogue of Microorganisms (GCM) 10K type strain sequencing project: providing services to taxonomists for standard genome sequencing and annotation.</title>
        <authorList>
            <consortium name="The Broad Institute Genomics Platform"/>
            <consortium name="The Broad Institute Genome Sequencing Center for Infectious Disease"/>
            <person name="Wu L."/>
            <person name="Ma J."/>
        </authorList>
    </citation>
    <scope>NUCLEOTIDE SEQUENCE [LARGE SCALE GENOMIC DNA]</scope>
    <source>
        <strain evidence="10">CAIM 431</strain>
    </source>
</reference>
<keyword evidence="6 8" id="KW-1133">Transmembrane helix</keyword>
<feature type="transmembrane region" description="Helical" evidence="8">
    <location>
        <begin position="391"/>
        <end position="411"/>
    </location>
</feature>
<sequence>MDNLNSIVGWLNDQLSWVLIVLVILAGIAFTVMTRGVQFRRLGTMVRIALDSRSGAGDGISSFQAFCISLASRVGTGNIAGVAIALALGGPGAVFWMWVMASVGMATAFIESTLAQLYKVPHSDGSFRGGPAYYMQRGMKSRGLGMVFAVFLIFTFGFAYQMVQANTIAAVFEKSFGMSKPLTAILLAVGTGIIVIGGVKAIARVTEWMAPLMALFYVLLALAVIVTNLGEVPHAIMMIFKGAFGLDQALAGVGGGLLATIMNGIKRGLYSNEAGEGSAPNAAAAATTSHPAHQGLIQSLGVFVDTIIVCTATAVMILLAGPSIYTPGVTTKAQAGATLTQDAMAFSLGNWTGPIFAVLIFVFAFSTILGNETYAEINMDFLRGGRVGEMAIRLLTIASAGLGAVLALDFVWSLADIAMASMAITNLIALIFLGKYAVAALRDLDSQPDPVTAQFNLDGNRFMPEGIPGEVWHTRPGHEAGKWFHPEGDDALTAAKD</sequence>
<keyword evidence="3 8" id="KW-0813">Transport</keyword>
<evidence type="ECO:0000256" key="6">
    <source>
        <dbReference type="ARBA" id="ARBA00022989"/>
    </source>
</evidence>
<evidence type="ECO:0000256" key="8">
    <source>
        <dbReference type="RuleBase" id="RU363064"/>
    </source>
</evidence>
<dbReference type="PRINTS" id="PR00175">
    <property type="entry name" value="NAALASMPORT"/>
</dbReference>
<organism evidence="9 10">
    <name type="scientific">Luteococcus peritonei</name>
    <dbReference type="NCBI Taxonomy" id="88874"/>
    <lineage>
        <taxon>Bacteria</taxon>
        <taxon>Bacillati</taxon>
        <taxon>Actinomycetota</taxon>
        <taxon>Actinomycetes</taxon>
        <taxon>Propionibacteriales</taxon>
        <taxon>Propionibacteriaceae</taxon>
        <taxon>Luteococcus</taxon>
    </lineage>
</organism>
<evidence type="ECO:0000256" key="4">
    <source>
        <dbReference type="ARBA" id="ARBA00022475"/>
    </source>
</evidence>
<comment type="subcellular location">
    <subcellularLocation>
        <location evidence="1 8">Cell membrane</location>
        <topology evidence="1 8">Multi-pass membrane protein</topology>
    </subcellularLocation>
</comment>
<feature type="transmembrane region" description="Helical" evidence="8">
    <location>
        <begin position="351"/>
        <end position="370"/>
    </location>
</feature>
<evidence type="ECO:0000256" key="3">
    <source>
        <dbReference type="ARBA" id="ARBA00022448"/>
    </source>
</evidence>
<dbReference type="RefSeq" id="WP_343872089.1">
    <property type="nucleotide sequence ID" value="NZ_BAAAIX010000005.1"/>
</dbReference>
<feature type="transmembrane region" description="Helical" evidence="8">
    <location>
        <begin position="143"/>
        <end position="163"/>
    </location>
</feature>
<feature type="transmembrane region" description="Helical" evidence="8">
    <location>
        <begin position="417"/>
        <end position="438"/>
    </location>
</feature>
<accession>A0ABW4RTY7</accession>
<comment type="similarity">
    <text evidence="2 8">Belongs to the alanine or glycine:cation symporter (AGCS) (TC 2.A.25) family.</text>
</comment>
<evidence type="ECO:0000256" key="2">
    <source>
        <dbReference type="ARBA" id="ARBA00009261"/>
    </source>
</evidence>
<dbReference type="PANTHER" id="PTHR30330">
    <property type="entry name" value="AGSS FAMILY TRANSPORTER, SODIUM-ALANINE"/>
    <property type="match status" value="1"/>
</dbReference>
<keyword evidence="10" id="KW-1185">Reference proteome</keyword>
<evidence type="ECO:0000313" key="10">
    <source>
        <dbReference type="Proteomes" id="UP001597326"/>
    </source>
</evidence>
<dbReference type="NCBIfam" id="TIGR00835">
    <property type="entry name" value="agcS"/>
    <property type="match status" value="1"/>
</dbReference>
<dbReference type="PANTHER" id="PTHR30330:SF1">
    <property type="entry name" value="AMINO-ACID CARRIER PROTEIN ALST"/>
    <property type="match status" value="1"/>
</dbReference>
<gene>
    <name evidence="9" type="ORF">ACFSCS_02595</name>
</gene>
<dbReference type="EMBL" id="JBHUFZ010000006">
    <property type="protein sequence ID" value="MFD1889073.1"/>
    <property type="molecule type" value="Genomic_DNA"/>
</dbReference>
<keyword evidence="8" id="KW-0769">Symport</keyword>
<keyword evidence="7 8" id="KW-0472">Membrane</keyword>
<feature type="transmembrane region" description="Helical" evidence="8">
    <location>
        <begin position="210"/>
        <end position="229"/>
    </location>
</feature>
<feature type="transmembrane region" description="Helical" evidence="8">
    <location>
        <begin position="70"/>
        <end position="89"/>
    </location>
</feature>
<evidence type="ECO:0000313" key="9">
    <source>
        <dbReference type="EMBL" id="MFD1889073.1"/>
    </source>
</evidence>
<evidence type="ECO:0000256" key="1">
    <source>
        <dbReference type="ARBA" id="ARBA00004651"/>
    </source>
</evidence>
<feature type="transmembrane region" description="Helical" evidence="8">
    <location>
        <begin position="15"/>
        <end position="37"/>
    </location>
</feature>
<dbReference type="Gene3D" id="1.20.1740.10">
    <property type="entry name" value="Amino acid/polyamine transporter I"/>
    <property type="match status" value="1"/>
</dbReference>
<keyword evidence="4 8" id="KW-1003">Cell membrane</keyword>
<comment type="caution">
    <text evidence="9">The sequence shown here is derived from an EMBL/GenBank/DDBJ whole genome shotgun (WGS) entry which is preliminary data.</text>
</comment>
<protein>
    <submittedName>
        <fullName evidence="9">Alanine/glycine:cation symporter family protein</fullName>
    </submittedName>
</protein>
<feature type="transmembrane region" description="Helical" evidence="8">
    <location>
        <begin position="300"/>
        <end position="320"/>
    </location>
</feature>
<evidence type="ECO:0000256" key="5">
    <source>
        <dbReference type="ARBA" id="ARBA00022692"/>
    </source>
</evidence>
<feature type="transmembrane region" description="Helical" evidence="8">
    <location>
        <begin position="183"/>
        <end position="203"/>
    </location>
</feature>
<dbReference type="Pfam" id="PF01235">
    <property type="entry name" value="Na_Ala_symp"/>
    <property type="match status" value="1"/>
</dbReference>
<evidence type="ECO:0000256" key="7">
    <source>
        <dbReference type="ARBA" id="ARBA00023136"/>
    </source>
</evidence>
<dbReference type="InterPro" id="IPR001463">
    <property type="entry name" value="Na/Ala_symport"/>
</dbReference>
<proteinExistence type="inferred from homology"/>